<dbReference type="PROSITE" id="PS51481">
    <property type="entry name" value="DHAK"/>
    <property type="match status" value="1"/>
</dbReference>
<dbReference type="GO" id="GO:0004371">
    <property type="term" value="F:glycerone kinase activity"/>
    <property type="evidence" value="ECO:0007669"/>
    <property type="project" value="InterPro"/>
</dbReference>
<dbReference type="InterPro" id="IPR004006">
    <property type="entry name" value="DhaK_dom"/>
</dbReference>
<dbReference type="GO" id="GO:0005829">
    <property type="term" value="C:cytosol"/>
    <property type="evidence" value="ECO:0007669"/>
    <property type="project" value="TreeGrafter"/>
</dbReference>
<dbReference type="GO" id="GO:0019563">
    <property type="term" value="P:glycerol catabolic process"/>
    <property type="evidence" value="ECO:0007669"/>
    <property type="project" value="TreeGrafter"/>
</dbReference>
<organism evidence="2 3">
    <name type="scientific">Liquorilactobacillus sucicola DSM 21376 = JCM 15457</name>
    <dbReference type="NCBI Taxonomy" id="1423806"/>
    <lineage>
        <taxon>Bacteria</taxon>
        <taxon>Bacillati</taxon>
        <taxon>Bacillota</taxon>
        <taxon>Bacilli</taxon>
        <taxon>Lactobacillales</taxon>
        <taxon>Lactobacillaceae</taxon>
        <taxon>Liquorilactobacillus</taxon>
    </lineage>
</organism>
<evidence type="ECO:0000313" key="3">
    <source>
        <dbReference type="Proteomes" id="UP000050961"/>
    </source>
</evidence>
<dbReference type="InterPro" id="IPR012736">
    <property type="entry name" value="DhaK_1"/>
</dbReference>
<keyword evidence="2" id="KW-0418">Kinase</keyword>
<keyword evidence="2" id="KW-0808">Transferase</keyword>
<evidence type="ECO:0000259" key="1">
    <source>
        <dbReference type="PROSITE" id="PS51481"/>
    </source>
</evidence>
<accession>A0A0R2DSZ2</accession>
<protein>
    <submittedName>
        <fullName evidence="2">Dihydroxyacetone kinase subunit DhaK</fullName>
    </submittedName>
</protein>
<dbReference type="NCBIfam" id="TIGR02363">
    <property type="entry name" value="dhaK1"/>
    <property type="match status" value="1"/>
</dbReference>
<keyword evidence="3" id="KW-1185">Reference proteome</keyword>
<dbReference type="FunFam" id="3.40.50.10440:FF:000001">
    <property type="entry name" value="Dihydroxyacetone kinase, DhaK subunit"/>
    <property type="match status" value="1"/>
</dbReference>
<dbReference type="AlphaFoldDB" id="A0A0R2DSZ2"/>
<comment type="caution">
    <text evidence="2">The sequence shown here is derived from an EMBL/GenBank/DDBJ whole genome shotgun (WGS) entry which is preliminary data.</text>
</comment>
<sequence length="334" mass="36386">MKPVKKIINEPQHVVSEMVDGLVRSYPQYLEKIPDTEAMVRSDKDSMTGKVGIVSGGGSGHEPSHAGFVGKGMLSAAVAGQVFTSPTPDQIYAAIKAADHGKGVFLVIKNYSGDVMNFDMAKDLAELDDIKVKSIIVDDDIAVENSLYTQGRRGVAGTVLMHKLVGAAADQGATLEEIEQLAQSALANIKTIAVALSAATVPEVGKPGFTLADDEIEYGVGIHSEPGYRREKIKTSKKLVTELLEKIEKNQPLKSDHQYAVLVNGMGATPLMEQYIFSHDLLDQLEDRQIKPVFMKVGNYMTSIEMAGVSLTIFDLVDNKWLEYLNYPVETIAW</sequence>
<evidence type="ECO:0000313" key="2">
    <source>
        <dbReference type="EMBL" id="KRN07112.1"/>
    </source>
</evidence>
<gene>
    <name evidence="2" type="ORF">FD15_GL000681</name>
</gene>
<dbReference type="PANTHER" id="PTHR28629">
    <property type="entry name" value="TRIOKINASE/FMN CYCLASE"/>
    <property type="match status" value="1"/>
</dbReference>
<dbReference type="eggNOG" id="COG2376">
    <property type="taxonomic scope" value="Bacteria"/>
</dbReference>
<dbReference type="STRING" id="1423806.FD15_GL000681"/>
<dbReference type="Proteomes" id="UP000050961">
    <property type="component" value="Unassembled WGS sequence"/>
</dbReference>
<dbReference type="Pfam" id="PF02733">
    <property type="entry name" value="Dak1"/>
    <property type="match status" value="1"/>
</dbReference>
<feature type="domain" description="DhaK" evidence="1">
    <location>
        <begin position="10"/>
        <end position="334"/>
    </location>
</feature>
<dbReference type="SUPFAM" id="SSF82549">
    <property type="entry name" value="DAK1/DegV-like"/>
    <property type="match status" value="1"/>
</dbReference>
<name>A0A0R2DSZ2_9LACO</name>
<dbReference type="PANTHER" id="PTHR28629:SF4">
    <property type="entry name" value="TRIOKINASE_FMN CYCLASE"/>
    <property type="match status" value="1"/>
</dbReference>
<dbReference type="PATRIC" id="fig|1423806.3.peg.693"/>
<dbReference type="InterPro" id="IPR050861">
    <property type="entry name" value="Dihydroxyacetone_Kinase"/>
</dbReference>
<dbReference type="EMBL" id="AYZF01000008">
    <property type="protein sequence ID" value="KRN07112.1"/>
    <property type="molecule type" value="Genomic_DNA"/>
</dbReference>
<dbReference type="Gene3D" id="3.40.50.10440">
    <property type="entry name" value="Dihydroxyacetone kinase, domain 1"/>
    <property type="match status" value="1"/>
</dbReference>
<proteinExistence type="predicted"/>
<dbReference type="Gene3D" id="3.30.1180.20">
    <property type="entry name" value="Dihydroxyacetone kinase, domain 2"/>
    <property type="match status" value="1"/>
</dbReference>
<reference evidence="2 3" key="1">
    <citation type="journal article" date="2015" name="Genome Announc.">
        <title>Expanding the biotechnology potential of lactobacilli through comparative genomics of 213 strains and associated genera.</title>
        <authorList>
            <person name="Sun Z."/>
            <person name="Harris H.M."/>
            <person name="McCann A."/>
            <person name="Guo C."/>
            <person name="Argimon S."/>
            <person name="Zhang W."/>
            <person name="Yang X."/>
            <person name="Jeffery I.B."/>
            <person name="Cooney J.C."/>
            <person name="Kagawa T.F."/>
            <person name="Liu W."/>
            <person name="Song Y."/>
            <person name="Salvetti E."/>
            <person name="Wrobel A."/>
            <person name="Rasinkangas P."/>
            <person name="Parkhill J."/>
            <person name="Rea M.C."/>
            <person name="O'Sullivan O."/>
            <person name="Ritari J."/>
            <person name="Douillard F.P."/>
            <person name="Paul Ross R."/>
            <person name="Yang R."/>
            <person name="Briner A.E."/>
            <person name="Felis G.E."/>
            <person name="de Vos W.M."/>
            <person name="Barrangou R."/>
            <person name="Klaenhammer T.R."/>
            <person name="Caufield P.W."/>
            <person name="Cui Y."/>
            <person name="Zhang H."/>
            <person name="O'Toole P.W."/>
        </authorList>
    </citation>
    <scope>NUCLEOTIDE SEQUENCE [LARGE SCALE GENOMIC DNA]</scope>
    <source>
        <strain evidence="2 3">DSM 21376</strain>
    </source>
</reference>